<reference evidence="1" key="1">
    <citation type="journal article" date="2020" name="Fungal Divers.">
        <title>Resolving the Mortierellaceae phylogeny through synthesis of multi-gene phylogenetics and phylogenomics.</title>
        <authorList>
            <person name="Vandepol N."/>
            <person name="Liber J."/>
            <person name="Desiro A."/>
            <person name="Na H."/>
            <person name="Kennedy M."/>
            <person name="Barry K."/>
            <person name="Grigoriev I.V."/>
            <person name="Miller A.N."/>
            <person name="O'Donnell K."/>
            <person name="Stajich J.E."/>
            <person name="Bonito G."/>
        </authorList>
    </citation>
    <scope>NUCLEOTIDE SEQUENCE</scope>
    <source>
        <strain evidence="1">NRRL 6426</strain>
    </source>
</reference>
<gene>
    <name evidence="1" type="ORF">BG015_006842</name>
</gene>
<dbReference type="Gene3D" id="1.20.1280.50">
    <property type="match status" value="1"/>
</dbReference>
<evidence type="ECO:0000313" key="2">
    <source>
        <dbReference type="Proteomes" id="UP000748756"/>
    </source>
</evidence>
<sequence>MDLIRKTFSGITLPSATNRRHRRKPPPAIPEILELIFSYLNDYTIRHSVVLVCRQ</sequence>
<protein>
    <recommendedName>
        <fullName evidence="3">F-box domain-containing protein</fullName>
    </recommendedName>
</protein>
<evidence type="ECO:0000313" key="1">
    <source>
        <dbReference type="EMBL" id="KAF9117827.1"/>
    </source>
</evidence>
<dbReference type="Proteomes" id="UP000748756">
    <property type="component" value="Unassembled WGS sequence"/>
</dbReference>
<name>A0A9P5R0D7_9FUNG</name>
<feature type="non-terminal residue" evidence="1">
    <location>
        <position position="55"/>
    </location>
</feature>
<evidence type="ECO:0008006" key="3">
    <source>
        <dbReference type="Google" id="ProtNLM"/>
    </source>
</evidence>
<dbReference type="AlphaFoldDB" id="A0A9P5R0D7"/>
<proteinExistence type="predicted"/>
<accession>A0A9P5R0D7</accession>
<dbReference type="EMBL" id="JAAAUQ010003338">
    <property type="protein sequence ID" value="KAF9117827.1"/>
    <property type="molecule type" value="Genomic_DNA"/>
</dbReference>
<organism evidence="1 2">
    <name type="scientific">Linnemannia schmuckeri</name>
    <dbReference type="NCBI Taxonomy" id="64567"/>
    <lineage>
        <taxon>Eukaryota</taxon>
        <taxon>Fungi</taxon>
        <taxon>Fungi incertae sedis</taxon>
        <taxon>Mucoromycota</taxon>
        <taxon>Mortierellomycotina</taxon>
        <taxon>Mortierellomycetes</taxon>
        <taxon>Mortierellales</taxon>
        <taxon>Mortierellaceae</taxon>
        <taxon>Linnemannia</taxon>
    </lineage>
</organism>
<keyword evidence="2" id="KW-1185">Reference proteome</keyword>
<comment type="caution">
    <text evidence="1">The sequence shown here is derived from an EMBL/GenBank/DDBJ whole genome shotgun (WGS) entry which is preliminary data.</text>
</comment>